<dbReference type="EMBL" id="CP028324">
    <property type="protein sequence ID" value="AVR99010.1"/>
    <property type="molecule type" value="Genomic_DNA"/>
</dbReference>
<feature type="signal peptide" evidence="1">
    <location>
        <begin position="1"/>
        <end position="22"/>
    </location>
</feature>
<reference evidence="2 3" key="1">
    <citation type="submission" date="2018-03" db="EMBL/GenBank/DDBJ databases">
        <title>Massilia armeniaca sp. nov., isolated from desert soil.</title>
        <authorList>
            <person name="Huang H."/>
            <person name="Ren M."/>
        </authorList>
    </citation>
    <scope>NUCLEOTIDE SEQUENCE [LARGE SCALE GENOMIC DNA]</scope>
    <source>
        <strain evidence="2 3">ZMN-3</strain>
    </source>
</reference>
<dbReference type="SUPFAM" id="SSF49695">
    <property type="entry name" value="gamma-Crystallin-like"/>
    <property type="match status" value="1"/>
</dbReference>
<dbReference type="Gene3D" id="2.60.20.10">
    <property type="entry name" value="Crystallins"/>
    <property type="match status" value="1"/>
</dbReference>
<dbReference type="AlphaFoldDB" id="A0A2R4CHP8"/>
<feature type="chain" id="PRO_5015352089" description="Beta/gamma crystallin 'Greek key' domain-containing protein" evidence="1">
    <location>
        <begin position="23"/>
        <end position="128"/>
    </location>
</feature>
<evidence type="ECO:0000313" key="2">
    <source>
        <dbReference type="EMBL" id="AVR99010.1"/>
    </source>
</evidence>
<organism evidence="2 3">
    <name type="scientific">Pseudoduganella armeniaca</name>
    <dbReference type="NCBI Taxonomy" id="2072590"/>
    <lineage>
        <taxon>Bacteria</taxon>
        <taxon>Pseudomonadati</taxon>
        <taxon>Pseudomonadota</taxon>
        <taxon>Betaproteobacteria</taxon>
        <taxon>Burkholderiales</taxon>
        <taxon>Oxalobacteraceae</taxon>
        <taxon>Telluria group</taxon>
        <taxon>Pseudoduganella</taxon>
    </lineage>
</organism>
<evidence type="ECO:0000313" key="3">
    <source>
        <dbReference type="Proteomes" id="UP000240505"/>
    </source>
</evidence>
<gene>
    <name evidence="2" type="ORF">C9I28_02085</name>
</gene>
<dbReference type="OrthoDB" id="8455098at2"/>
<keyword evidence="1" id="KW-0732">Signal</keyword>
<proteinExistence type="predicted"/>
<evidence type="ECO:0000256" key="1">
    <source>
        <dbReference type="SAM" id="SignalP"/>
    </source>
</evidence>
<dbReference type="InterPro" id="IPR011024">
    <property type="entry name" value="G_crystallin-like"/>
</dbReference>
<dbReference type="Pfam" id="PF03995">
    <property type="entry name" value="Inhibitor_I36"/>
    <property type="match status" value="1"/>
</dbReference>
<protein>
    <recommendedName>
        <fullName evidence="4">Beta/gamma crystallin 'Greek key' domain-containing protein</fullName>
    </recommendedName>
</protein>
<evidence type="ECO:0008006" key="4">
    <source>
        <dbReference type="Google" id="ProtNLM"/>
    </source>
</evidence>
<sequence>MVRRVAAVALLGAMAIPAVARAGGTCTVYEHRDFGGAHWTLHDGDVLRMIRPPQLGTSDGIHRFIYESSWNDKVSSFTVGPTCTLTLWEHVNYGGHHFRANRSRSYVGDRWNDKASDAVCECKGPLKW</sequence>
<dbReference type="KEGG" id="masz:C9I28_02085"/>
<keyword evidence="3" id="KW-1185">Reference proteome</keyword>
<dbReference type="Proteomes" id="UP000240505">
    <property type="component" value="Chromosome"/>
</dbReference>
<name>A0A2R4CHP8_9BURK</name>
<accession>A0A2R4CHP8</accession>